<feature type="region of interest" description="Disordered" evidence="12">
    <location>
        <begin position="362"/>
        <end position="403"/>
    </location>
</feature>
<dbReference type="InterPro" id="IPR045085">
    <property type="entry name" value="HLD_clamp_pol_III_gamma_tau"/>
</dbReference>
<organism evidence="14 15">
    <name type="scientific">Acidithiobacillus marinus</name>
    <dbReference type="NCBI Taxonomy" id="187490"/>
    <lineage>
        <taxon>Bacteria</taxon>
        <taxon>Pseudomonadati</taxon>
        <taxon>Pseudomonadota</taxon>
        <taxon>Acidithiobacillia</taxon>
        <taxon>Acidithiobacillales</taxon>
        <taxon>Acidithiobacillaceae</taxon>
        <taxon>Acidithiobacillus</taxon>
    </lineage>
</organism>
<comment type="caution">
    <text evidence="14">The sequence shown here is derived from an EMBL/GenBank/DDBJ whole genome shotgun (WGS) entry which is preliminary data.</text>
</comment>
<dbReference type="Pfam" id="PF22608">
    <property type="entry name" value="DNAX_ATPase_lid"/>
    <property type="match status" value="1"/>
</dbReference>
<dbReference type="PANTHER" id="PTHR11669:SF0">
    <property type="entry name" value="PROTEIN STICHEL-LIKE 2"/>
    <property type="match status" value="1"/>
</dbReference>
<dbReference type="CDD" id="cd18137">
    <property type="entry name" value="HLD_clamp_pol_III_gamma_tau"/>
    <property type="match status" value="1"/>
</dbReference>
<comment type="subunit">
    <text evidence="11">DNA polymerase III contains a core (composed of alpha, epsilon and theta chains) that associates with a tau subunit. This core dimerizes to form the POLIII' complex. PolIII' associates with the gamma complex (composed of gamma, delta, delta', psi and chi chains) and with the beta chain to form the complete DNA polymerase III complex.</text>
</comment>
<dbReference type="FunCoup" id="A0A2I1DJQ2">
    <property type="interactions" value="157"/>
</dbReference>
<comment type="catalytic activity">
    <reaction evidence="10 11">
        <text>DNA(n) + a 2'-deoxyribonucleoside 5'-triphosphate = DNA(n+1) + diphosphate</text>
        <dbReference type="Rhea" id="RHEA:22508"/>
        <dbReference type="Rhea" id="RHEA-COMP:17339"/>
        <dbReference type="Rhea" id="RHEA-COMP:17340"/>
        <dbReference type="ChEBI" id="CHEBI:33019"/>
        <dbReference type="ChEBI" id="CHEBI:61560"/>
        <dbReference type="ChEBI" id="CHEBI:173112"/>
        <dbReference type="EC" id="2.7.7.7"/>
    </reaction>
</comment>
<dbReference type="NCBIfam" id="NF005942">
    <property type="entry name" value="PRK07994.1"/>
    <property type="match status" value="1"/>
</dbReference>
<dbReference type="RefSeq" id="WP_101538620.1">
    <property type="nucleotide sequence ID" value="NZ_MXAV01000044.1"/>
</dbReference>
<evidence type="ECO:0000256" key="2">
    <source>
        <dbReference type="ARBA" id="ARBA00022679"/>
    </source>
</evidence>
<name>A0A2I1DJQ2_9PROT</name>
<dbReference type="GO" id="GO:0005524">
    <property type="term" value="F:ATP binding"/>
    <property type="evidence" value="ECO:0007669"/>
    <property type="project" value="UniProtKB-KW"/>
</dbReference>
<comment type="function">
    <text evidence="11">DNA polymerase III is a complex, multichain enzyme responsible for most of the replicative synthesis in bacteria. This DNA polymerase also exhibits 3' to 5' exonuclease activity.</text>
</comment>
<sequence>MSGYLALARRWRPQHFEDFVGQEAVVSALRHALDSGRIHHAFLFTGTRGVGKTTLARLLAKCLNCEQGVSSQPCGVCSACQSISAGNFVDLLEVDAASRTRVDETRELLDNVQYAPVAGRYKIYLIDEVHMLSTHSFNALLKTLEEPPEHVKFLLATTDPQKLPVTILSRCLQFNLRRLDITQIQGRLQQIMAAEKVPAEDAALQILARAADGSLRDALSLLDQAIVHGGGAVRREGVLNMLGRSGDDTIMLIIAALIGQDAGQVFALVDDHLARGLDAAGLLDRLIEGVHRLSLAQFVPLATESEDAEQVAQLRDKIHPLLLQSWYALLLSARRDFQLYPDQRMALEMAFLRVLSFSLTGAKAPTPQSTPEPESAPENGRDSDQAAAEQQAQSTPKFQSAAPELVDQVREPAPEMRHEALSSSVSPAVSWRDMIPALKLSPLLQEQLRHGQALRCAAEKVDLLIEPRYLAFIIKEKARILQALSDYFGQAPQLSIAALTEESGVGSLIAEEEARIAARMQEAQARVANDPRIRQFTEVLGVQVESITFRDQDQAVSEH</sequence>
<evidence type="ECO:0000313" key="15">
    <source>
        <dbReference type="Proteomes" id="UP000234329"/>
    </source>
</evidence>
<dbReference type="Gene3D" id="3.30.300.150">
    <property type="entry name" value="DNA polymerase III, tau subunit, domain V"/>
    <property type="match status" value="1"/>
</dbReference>
<keyword evidence="9 11" id="KW-0239">DNA-directed DNA polymerase</keyword>
<dbReference type="Pfam" id="PF13177">
    <property type="entry name" value="DNA_pol3_delta2"/>
    <property type="match status" value="1"/>
</dbReference>
<dbReference type="PANTHER" id="PTHR11669">
    <property type="entry name" value="REPLICATION FACTOR C / DNA POLYMERASE III GAMMA-TAU SUBUNIT"/>
    <property type="match status" value="1"/>
</dbReference>
<dbReference type="InterPro" id="IPR003593">
    <property type="entry name" value="AAA+_ATPase"/>
</dbReference>
<evidence type="ECO:0000256" key="5">
    <source>
        <dbReference type="ARBA" id="ARBA00022723"/>
    </source>
</evidence>
<evidence type="ECO:0000256" key="3">
    <source>
        <dbReference type="ARBA" id="ARBA00022695"/>
    </source>
</evidence>
<proteinExistence type="inferred from homology"/>
<dbReference type="Gene3D" id="1.10.8.60">
    <property type="match status" value="1"/>
</dbReference>
<dbReference type="NCBIfam" id="NF004046">
    <property type="entry name" value="PRK05563.1"/>
    <property type="match status" value="1"/>
</dbReference>
<dbReference type="InParanoid" id="A0A2I1DJQ2"/>
<evidence type="ECO:0000256" key="4">
    <source>
        <dbReference type="ARBA" id="ARBA00022705"/>
    </source>
</evidence>
<comment type="similarity">
    <text evidence="1 11">Belongs to the DnaX/STICHEL family.</text>
</comment>
<keyword evidence="2 11" id="KW-0808">Transferase</keyword>
<dbReference type="CDD" id="cd00009">
    <property type="entry name" value="AAA"/>
    <property type="match status" value="1"/>
</dbReference>
<accession>A0A2I1DJQ2</accession>
<dbReference type="OrthoDB" id="5287500at2"/>
<keyword evidence="8 11" id="KW-0067">ATP-binding</keyword>
<keyword evidence="3 11" id="KW-0548">Nucleotidyltransferase</keyword>
<keyword evidence="6 11" id="KW-0547">Nucleotide-binding</keyword>
<dbReference type="Pfam" id="PF12169">
    <property type="entry name" value="DNA_pol3_gamma3"/>
    <property type="match status" value="1"/>
</dbReference>
<dbReference type="FunFam" id="3.40.50.300:FF:000014">
    <property type="entry name" value="DNA polymerase III subunit gamma/tau"/>
    <property type="match status" value="1"/>
</dbReference>
<dbReference type="InterPro" id="IPR050238">
    <property type="entry name" value="DNA_Rep/Repair_Clamp_Loader"/>
</dbReference>
<keyword evidence="15" id="KW-1185">Reference proteome</keyword>
<dbReference type="SUPFAM" id="SSF52540">
    <property type="entry name" value="P-loop containing nucleoside triphosphate hydrolases"/>
    <property type="match status" value="1"/>
</dbReference>
<dbReference type="EC" id="2.7.7.7" evidence="11"/>
<dbReference type="GO" id="GO:0046872">
    <property type="term" value="F:metal ion binding"/>
    <property type="evidence" value="ECO:0007669"/>
    <property type="project" value="UniProtKB-KW"/>
</dbReference>
<dbReference type="GO" id="GO:0003887">
    <property type="term" value="F:DNA-directed DNA polymerase activity"/>
    <property type="evidence" value="ECO:0007669"/>
    <property type="project" value="UniProtKB-KW"/>
</dbReference>
<dbReference type="SUPFAM" id="SSF48019">
    <property type="entry name" value="post-AAA+ oligomerization domain-like"/>
    <property type="match status" value="1"/>
</dbReference>
<evidence type="ECO:0000256" key="6">
    <source>
        <dbReference type="ARBA" id="ARBA00022741"/>
    </source>
</evidence>
<dbReference type="Proteomes" id="UP000234329">
    <property type="component" value="Unassembled WGS sequence"/>
</dbReference>
<dbReference type="InterPro" id="IPR022754">
    <property type="entry name" value="DNA_pol_III_gamma-3"/>
</dbReference>
<evidence type="ECO:0000256" key="8">
    <source>
        <dbReference type="ARBA" id="ARBA00022840"/>
    </source>
</evidence>
<feature type="domain" description="AAA+ ATPase" evidence="13">
    <location>
        <begin position="38"/>
        <end position="179"/>
    </location>
</feature>
<evidence type="ECO:0000256" key="7">
    <source>
        <dbReference type="ARBA" id="ARBA00022833"/>
    </source>
</evidence>
<dbReference type="FunFam" id="1.10.8.60:FF:000013">
    <property type="entry name" value="DNA polymerase III subunit gamma/tau"/>
    <property type="match status" value="1"/>
</dbReference>
<evidence type="ECO:0000256" key="9">
    <source>
        <dbReference type="ARBA" id="ARBA00022932"/>
    </source>
</evidence>
<dbReference type="InterPro" id="IPR008921">
    <property type="entry name" value="DNA_pol3_clamp-load_cplx_C"/>
</dbReference>
<keyword evidence="4 11" id="KW-0235">DNA replication</keyword>
<gene>
    <name evidence="11" type="primary">dnaX</name>
    <name evidence="14" type="ORF">B1757_12125</name>
</gene>
<dbReference type="PRINTS" id="PR00300">
    <property type="entry name" value="CLPPROTEASEA"/>
</dbReference>
<dbReference type="InterPro" id="IPR027417">
    <property type="entry name" value="P-loop_NTPase"/>
</dbReference>
<dbReference type="GO" id="GO:0009360">
    <property type="term" value="C:DNA polymerase III complex"/>
    <property type="evidence" value="ECO:0007669"/>
    <property type="project" value="InterPro"/>
</dbReference>
<dbReference type="EMBL" id="MXAV01000044">
    <property type="protein sequence ID" value="PKY10094.1"/>
    <property type="molecule type" value="Genomic_DNA"/>
</dbReference>
<dbReference type="AlphaFoldDB" id="A0A2I1DJQ2"/>
<evidence type="ECO:0000256" key="12">
    <source>
        <dbReference type="SAM" id="MobiDB-lite"/>
    </source>
</evidence>
<dbReference type="GO" id="GO:0006261">
    <property type="term" value="P:DNA-templated DNA replication"/>
    <property type="evidence" value="ECO:0007669"/>
    <property type="project" value="TreeGrafter"/>
</dbReference>
<protein>
    <recommendedName>
        <fullName evidence="11">DNA polymerase III subunit gamma/tau</fullName>
        <ecNumber evidence="11">2.7.7.7</ecNumber>
    </recommendedName>
</protein>
<evidence type="ECO:0000256" key="1">
    <source>
        <dbReference type="ARBA" id="ARBA00006360"/>
    </source>
</evidence>
<evidence type="ECO:0000256" key="10">
    <source>
        <dbReference type="ARBA" id="ARBA00049244"/>
    </source>
</evidence>
<keyword evidence="7" id="KW-0862">Zinc</keyword>
<dbReference type="InterPro" id="IPR012763">
    <property type="entry name" value="DNA_pol_III_sug/sutau_N"/>
</dbReference>
<dbReference type="InterPro" id="IPR038249">
    <property type="entry name" value="PolIII_tau_V_sf"/>
</dbReference>
<evidence type="ECO:0000259" key="13">
    <source>
        <dbReference type="SMART" id="SM00382"/>
    </source>
</evidence>
<evidence type="ECO:0000313" key="14">
    <source>
        <dbReference type="EMBL" id="PKY10094.1"/>
    </source>
</evidence>
<dbReference type="Gene3D" id="1.20.272.10">
    <property type="match status" value="1"/>
</dbReference>
<dbReference type="Gene3D" id="3.40.50.300">
    <property type="entry name" value="P-loop containing nucleotide triphosphate hydrolases"/>
    <property type="match status" value="1"/>
</dbReference>
<keyword evidence="5" id="KW-0479">Metal-binding</keyword>
<dbReference type="GO" id="GO:0003677">
    <property type="term" value="F:DNA binding"/>
    <property type="evidence" value="ECO:0007669"/>
    <property type="project" value="InterPro"/>
</dbReference>
<reference evidence="14 15" key="1">
    <citation type="submission" date="2017-03" db="EMBL/GenBank/DDBJ databases">
        <title>Draft genime sequence of the acidophilic sulfur-oxidizing bacterium Acidithiobacillus sp. SH, isolated from seawater.</title>
        <authorList>
            <person name="Sharmin S."/>
            <person name="Tokuhisa M."/>
            <person name="Kanao T."/>
            <person name="Kamimura K."/>
        </authorList>
    </citation>
    <scope>NUCLEOTIDE SEQUENCE [LARGE SCALE GENOMIC DNA]</scope>
    <source>
        <strain evidence="14 15">SH</strain>
    </source>
</reference>
<dbReference type="SMART" id="SM00382">
    <property type="entry name" value="AAA"/>
    <property type="match status" value="1"/>
</dbReference>
<evidence type="ECO:0000256" key="11">
    <source>
        <dbReference type="RuleBase" id="RU364063"/>
    </source>
</evidence>
<dbReference type="NCBIfam" id="TIGR02397">
    <property type="entry name" value="dnaX_nterm"/>
    <property type="match status" value="1"/>
</dbReference>
<dbReference type="InterPro" id="IPR001270">
    <property type="entry name" value="ClpA/B"/>
</dbReference>